<name>A0A1M2W7F3_TRAPU</name>
<feature type="region of interest" description="Disordered" evidence="1">
    <location>
        <begin position="91"/>
        <end position="128"/>
    </location>
</feature>
<dbReference type="OrthoDB" id="3363417at2759"/>
<gene>
    <name evidence="3" type="ORF">TRAPUB_4317</name>
</gene>
<dbReference type="OMA" id="FLQHSHY"/>
<sequence>MSSTVLSVPQTLWHFYLDNLVFYKSGSWVDSAASTFRVLAFTTILPFILLTLFDVASYVIARTLGVIDATKASTSGELDNADHLHANRPAIVVHDDSTPTPSTDAEGSEHAKSPLPHTTPPASYFRNPTEEEGNLQLAGVGTFSPAPSQPGSPTLQRREFLQHSHYYDGAPLRPASASASTSADSGEDEDAGEGEGEGAGHAKAGSGAATPRDVSGLGLSSAGSSSGDSSFAMLDRDSGSEDAGVVLRRRSRRPGTGPEAEGDGVAA</sequence>
<keyword evidence="2" id="KW-0812">Transmembrane</keyword>
<keyword evidence="2" id="KW-0472">Membrane</keyword>
<comment type="caution">
    <text evidence="3">The sequence shown here is derived from an EMBL/GenBank/DDBJ whole genome shotgun (WGS) entry which is preliminary data.</text>
</comment>
<reference evidence="3 4" key="1">
    <citation type="submission" date="2016-10" db="EMBL/GenBank/DDBJ databases">
        <title>Genome sequence of the basidiomycete white-rot fungus Trametes pubescens.</title>
        <authorList>
            <person name="Makela M.R."/>
            <person name="Granchi Z."/>
            <person name="Peng M."/>
            <person name="De Vries R.P."/>
            <person name="Grigoriev I."/>
            <person name="Riley R."/>
            <person name="Hilden K."/>
        </authorList>
    </citation>
    <scope>NUCLEOTIDE SEQUENCE [LARGE SCALE GENOMIC DNA]</scope>
    <source>
        <strain evidence="3 4">FBCC735</strain>
    </source>
</reference>
<organism evidence="3 4">
    <name type="scientific">Trametes pubescens</name>
    <name type="common">White-rot fungus</name>
    <dbReference type="NCBI Taxonomy" id="154538"/>
    <lineage>
        <taxon>Eukaryota</taxon>
        <taxon>Fungi</taxon>
        <taxon>Dikarya</taxon>
        <taxon>Basidiomycota</taxon>
        <taxon>Agaricomycotina</taxon>
        <taxon>Agaricomycetes</taxon>
        <taxon>Polyporales</taxon>
        <taxon>Polyporaceae</taxon>
        <taxon>Trametes</taxon>
    </lineage>
</organism>
<evidence type="ECO:0000256" key="2">
    <source>
        <dbReference type="SAM" id="Phobius"/>
    </source>
</evidence>
<evidence type="ECO:0000256" key="1">
    <source>
        <dbReference type="SAM" id="MobiDB-lite"/>
    </source>
</evidence>
<protein>
    <submittedName>
        <fullName evidence="3">Uncharacterized protein</fullName>
    </submittedName>
</protein>
<dbReference type="AlphaFoldDB" id="A0A1M2W7F3"/>
<accession>A0A1M2W7F3</accession>
<evidence type="ECO:0000313" key="3">
    <source>
        <dbReference type="EMBL" id="OJT15769.1"/>
    </source>
</evidence>
<dbReference type="Proteomes" id="UP000184267">
    <property type="component" value="Unassembled WGS sequence"/>
</dbReference>
<feature type="region of interest" description="Disordered" evidence="1">
    <location>
        <begin position="168"/>
        <end position="267"/>
    </location>
</feature>
<keyword evidence="4" id="KW-1185">Reference proteome</keyword>
<evidence type="ECO:0000313" key="4">
    <source>
        <dbReference type="Proteomes" id="UP000184267"/>
    </source>
</evidence>
<dbReference type="EMBL" id="MNAD01000136">
    <property type="protein sequence ID" value="OJT15769.1"/>
    <property type="molecule type" value="Genomic_DNA"/>
</dbReference>
<feature type="compositionally biased region" description="Low complexity" evidence="1">
    <location>
        <begin position="201"/>
        <end position="230"/>
    </location>
</feature>
<keyword evidence="2" id="KW-1133">Transmembrane helix</keyword>
<feature type="compositionally biased region" description="Acidic residues" evidence="1">
    <location>
        <begin position="185"/>
        <end position="196"/>
    </location>
</feature>
<feature type="transmembrane region" description="Helical" evidence="2">
    <location>
        <begin position="38"/>
        <end position="61"/>
    </location>
</feature>
<proteinExistence type="predicted"/>
<feature type="compositionally biased region" description="Low complexity" evidence="1">
    <location>
        <begin position="175"/>
        <end position="184"/>
    </location>
</feature>